<accession>A0A0G0APS2</accession>
<name>A0A0G0APS2_9BACT</name>
<organism evidence="1 2">
    <name type="scientific">Candidatus Gottesmanbacteria bacterium GW2011_GWA1_34_13</name>
    <dbReference type="NCBI Taxonomy" id="1618434"/>
    <lineage>
        <taxon>Bacteria</taxon>
        <taxon>Candidatus Gottesmaniibacteriota</taxon>
    </lineage>
</organism>
<dbReference type="EMBL" id="LBPN01000015">
    <property type="protein sequence ID" value="KKP59038.1"/>
    <property type="molecule type" value="Genomic_DNA"/>
</dbReference>
<evidence type="ECO:0000313" key="1">
    <source>
        <dbReference type="EMBL" id="KKP59038.1"/>
    </source>
</evidence>
<protein>
    <submittedName>
        <fullName evidence="1">Uncharacterized protein</fullName>
    </submittedName>
</protein>
<comment type="caution">
    <text evidence="1">The sequence shown here is derived from an EMBL/GenBank/DDBJ whole genome shotgun (WGS) entry which is preliminary data.</text>
</comment>
<dbReference type="Proteomes" id="UP000034176">
    <property type="component" value="Unassembled WGS sequence"/>
</dbReference>
<dbReference type="AlphaFoldDB" id="A0A0G0APS2"/>
<proteinExistence type="predicted"/>
<gene>
    <name evidence="1" type="ORF">UR52_C0015G0014</name>
</gene>
<dbReference type="STRING" id="1618434.UR52_C0015G0014"/>
<evidence type="ECO:0000313" key="2">
    <source>
        <dbReference type="Proteomes" id="UP000034176"/>
    </source>
</evidence>
<sequence length="166" mass="18933">MPAELGKTLPIAKDITAASQITSELNKLFNEISRQPDDPEIIHKLAYITNITSVLEGKIPITLIGIQNGIGNFNHEIPTVKAAVWQMIKSELSIYPHALLDSDLVPFTNIYWRTSLPDIMIYQNIIYDEQNKAIQQKWVLINTKKYKSSDYPDEAIRKRNGVILKR</sequence>
<reference evidence="1 2" key="1">
    <citation type="journal article" date="2015" name="Nature">
        <title>rRNA introns, odd ribosomes, and small enigmatic genomes across a large radiation of phyla.</title>
        <authorList>
            <person name="Brown C.T."/>
            <person name="Hug L.A."/>
            <person name="Thomas B.C."/>
            <person name="Sharon I."/>
            <person name="Castelle C.J."/>
            <person name="Singh A."/>
            <person name="Wilkins M.J."/>
            <person name="Williams K.H."/>
            <person name="Banfield J.F."/>
        </authorList>
    </citation>
    <scope>NUCLEOTIDE SEQUENCE [LARGE SCALE GENOMIC DNA]</scope>
</reference>